<name>A0A7W3NJT7_STRMR</name>
<accession>A0A7W3NJT7</accession>
<proteinExistence type="predicted"/>
<keyword evidence="2" id="KW-1185">Reference proteome</keyword>
<reference evidence="1 2" key="1">
    <citation type="submission" date="2020-08" db="EMBL/GenBank/DDBJ databases">
        <title>Sequencing the genomes of 1000 actinobacteria strains.</title>
        <authorList>
            <person name="Klenk H.-P."/>
        </authorList>
    </citation>
    <scope>NUCLEOTIDE SEQUENCE [LARGE SCALE GENOMIC DNA]</scope>
    <source>
        <strain evidence="1 2">DSM 41827</strain>
    </source>
</reference>
<evidence type="ECO:0000313" key="1">
    <source>
        <dbReference type="EMBL" id="MBA9051830.1"/>
    </source>
</evidence>
<gene>
    <name evidence="1" type="ORF">HDA42_001008</name>
</gene>
<comment type="caution">
    <text evidence="1">The sequence shown here is derived from an EMBL/GenBank/DDBJ whole genome shotgun (WGS) entry which is preliminary data.</text>
</comment>
<dbReference type="EMBL" id="JACJIJ010000002">
    <property type="protein sequence ID" value="MBA9051830.1"/>
    <property type="molecule type" value="Genomic_DNA"/>
</dbReference>
<sequence>MQTTAKQRQRVCFLGCRNDLLARRRPSSKVLPKAVLVGELAETAAGTRRLLEPTAVRLAGIRTIPYGLVS</sequence>
<dbReference type="AlphaFoldDB" id="A0A7W3NJT7"/>
<dbReference type="Proteomes" id="UP000577386">
    <property type="component" value="Unassembled WGS sequence"/>
</dbReference>
<protein>
    <submittedName>
        <fullName evidence="1">Uncharacterized protein</fullName>
    </submittedName>
</protein>
<evidence type="ECO:0000313" key="2">
    <source>
        <dbReference type="Proteomes" id="UP000577386"/>
    </source>
</evidence>
<organism evidence="1 2">
    <name type="scientific">Streptomyces murinus</name>
    <dbReference type="NCBI Taxonomy" id="33900"/>
    <lineage>
        <taxon>Bacteria</taxon>
        <taxon>Bacillati</taxon>
        <taxon>Actinomycetota</taxon>
        <taxon>Actinomycetes</taxon>
        <taxon>Kitasatosporales</taxon>
        <taxon>Streptomycetaceae</taxon>
        <taxon>Streptomyces</taxon>
    </lineage>
</organism>